<dbReference type="FunFam" id="3.30.160.60:FF:000012">
    <property type="entry name" value="RB-associated KRAB zinc finger protein-like"/>
    <property type="match status" value="1"/>
</dbReference>
<feature type="domain" description="C2H2-type" evidence="14">
    <location>
        <begin position="1349"/>
        <end position="1376"/>
    </location>
</feature>
<organism evidence="16 17">
    <name type="scientific">Eublepharis macularius</name>
    <name type="common">Leopard gecko</name>
    <name type="synonym">Cyrtodactylus macularius</name>
    <dbReference type="NCBI Taxonomy" id="481883"/>
    <lineage>
        <taxon>Eukaryota</taxon>
        <taxon>Metazoa</taxon>
        <taxon>Chordata</taxon>
        <taxon>Craniata</taxon>
        <taxon>Vertebrata</taxon>
        <taxon>Euteleostomi</taxon>
        <taxon>Lepidosauria</taxon>
        <taxon>Squamata</taxon>
        <taxon>Bifurcata</taxon>
        <taxon>Gekkota</taxon>
        <taxon>Eublepharidae</taxon>
        <taxon>Eublepharinae</taxon>
        <taxon>Eublepharis</taxon>
    </lineage>
</organism>
<evidence type="ECO:0000256" key="13">
    <source>
        <dbReference type="SAM" id="MobiDB-lite"/>
    </source>
</evidence>
<dbReference type="Pfam" id="PF02023">
    <property type="entry name" value="SCAN"/>
    <property type="match status" value="2"/>
</dbReference>
<dbReference type="PROSITE" id="PS50157">
    <property type="entry name" value="ZINC_FINGER_C2H2_2"/>
    <property type="match status" value="18"/>
</dbReference>
<feature type="domain" description="C2H2-type" evidence="14">
    <location>
        <begin position="450"/>
        <end position="477"/>
    </location>
</feature>
<feature type="domain" description="C2H2-type" evidence="14">
    <location>
        <begin position="1265"/>
        <end position="1292"/>
    </location>
</feature>
<feature type="domain" description="C2H2-type" evidence="14">
    <location>
        <begin position="478"/>
        <end position="505"/>
    </location>
</feature>
<dbReference type="InterPro" id="IPR036236">
    <property type="entry name" value="Znf_C2H2_sf"/>
</dbReference>
<evidence type="ECO:0000256" key="3">
    <source>
        <dbReference type="ARBA" id="ARBA00022553"/>
    </source>
</evidence>
<feature type="region of interest" description="Disordered" evidence="13">
    <location>
        <begin position="1"/>
        <end position="115"/>
    </location>
</feature>
<feature type="compositionally biased region" description="Basic and acidic residues" evidence="13">
    <location>
        <begin position="47"/>
        <end position="91"/>
    </location>
</feature>
<feature type="domain" description="C2H2-type" evidence="14">
    <location>
        <begin position="1237"/>
        <end position="1264"/>
    </location>
</feature>
<dbReference type="GO" id="GO:0008270">
    <property type="term" value="F:zinc ion binding"/>
    <property type="evidence" value="ECO:0007669"/>
    <property type="project" value="UniProtKB-KW"/>
</dbReference>
<dbReference type="FunFam" id="3.30.160.60:FF:001270">
    <property type="entry name" value="zinc finger protein 583 isoform X1"/>
    <property type="match status" value="1"/>
</dbReference>
<dbReference type="FunFam" id="3.30.160.60:FF:000540">
    <property type="entry name" value="zinc finger protein 263 isoform X1"/>
    <property type="match status" value="1"/>
</dbReference>
<keyword evidence="7" id="KW-0862">Zinc</keyword>
<comment type="subcellular location">
    <subcellularLocation>
        <location evidence="1">Nucleus</location>
    </subcellularLocation>
</comment>
<dbReference type="SUPFAM" id="SSF57667">
    <property type="entry name" value="beta-beta-alpha zinc fingers"/>
    <property type="match status" value="10"/>
</dbReference>
<feature type="domain" description="C2H2-type" evidence="14">
    <location>
        <begin position="422"/>
        <end position="449"/>
    </location>
</feature>
<feature type="domain" description="C2H2-type" evidence="14">
    <location>
        <begin position="534"/>
        <end position="561"/>
    </location>
</feature>
<evidence type="ECO:0000256" key="2">
    <source>
        <dbReference type="ARBA" id="ARBA00006991"/>
    </source>
</evidence>
<dbReference type="CDD" id="cd07936">
    <property type="entry name" value="SCAN"/>
    <property type="match status" value="2"/>
</dbReference>
<dbReference type="FunFam" id="3.30.160.60:FF:000478">
    <property type="entry name" value="Zinc finger protein 133"/>
    <property type="match status" value="1"/>
</dbReference>
<dbReference type="PROSITE" id="PS00028">
    <property type="entry name" value="ZINC_FINGER_C2H2_1"/>
    <property type="match status" value="18"/>
</dbReference>
<feature type="region of interest" description="Disordered" evidence="13">
    <location>
        <begin position="652"/>
        <end position="674"/>
    </location>
</feature>
<evidence type="ECO:0000259" key="15">
    <source>
        <dbReference type="PROSITE" id="PS50804"/>
    </source>
</evidence>
<dbReference type="FunFam" id="3.30.160.60:FF:000979">
    <property type="entry name" value="Zinc finger protein 775"/>
    <property type="match status" value="1"/>
</dbReference>
<dbReference type="FunFam" id="3.30.160.60:FF:002343">
    <property type="entry name" value="Zinc finger protein 33A"/>
    <property type="match status" value="2"/>
</dbReference>
<keyword evidence="16" id="KW-1185">Reference proteome</keyword>
<evidence type="ECO:0000256" key="1">
    <source>
        <dbReference type="ARBA" id="ARBA00004123"/>
    </source>
</evidence>
<dbReference type="InterPro" id="IPR038269">
    <property type="entry name" value="SCAN_sf"/>
</dbReference>
<comment type="similarity">
    <text evidence="2">Belongs to the krueppel C2H2-type zinc-finger protein family.</text>
</comment>
<feature type="compositionally biased region" description="Basic and acidic residues" evidence="13">
    <location>
        <begin position="285"/>
        <end position="298"/>
    </location>
</feature>
<dbReference type="SUPFAM" id="SSF47353">
    <property type="entry name" value="Retrovirus capsid dimerization domain-like"/>
    <property type="match status" value="2"/>
</dbReference>
<evidence type="ECO:0000256" key="12">
    <source>
        <dbReference type="PROSITE-ProRule" id="PRU00042"/>
    </source>
</evidence>
<feature type="domain" description="C2H2-type" evidence="14">
    <location>
        <begin position="590"/>
        <end position="617"/>
    </location>
</feature>
<dbReference type="RefSeq" id="XP_054832587.1">
    <property type="nucleotide sequence ID" value="XM_054976612.1"/>
</dbReference>
<feature type="domain" description="C2H2-type" evidence="14">
    <location>
        <begin position="1293"/>
        <end position="1320"/>
    </location>
</feature>
<feature type="compositionally biased region" description="Basic and acidic residues" evidence="13">
    <location>
        <begin position="1"/>
        <end position="11"/>
    </location>
</feature>
<dbReference type="SMART" id="SM00355">
    <property type="entry name" value="ZnF_C2H2"/>
    <property type="match status" value="18"/>
</dbReference>
<dbReference type="FunFam" id="3.30.160.60:FF:000295">
    <property type="entry name" value="zinc finger protein 19"/>
    <property type="match status" value="1"/>
</dbReference>
<evidence type="ECO:0000256" key="5">
    <source>
        <dbReference type="ARBA" id="ARBA00022737"/>
    </source>
</evidence>
<feature type="domain" description="C2H2-type" evidence="14">
    <location>
        <begin position="394"/>
        <end position="421"/>
    </location>
</feature>
<feature type="domain" description="SCAN box" evidence="15">
    <location>
        <begin position="1004"/>
        <end position="1086"/>
    </location>
</feature>
<dbReference type="GeneID" id="129327862"/>
<dbReference type="FunFam" id="1.10.4020.10:FF:000001">
    <property type="entry name" value="zinc finger protein 263 isoform X1"/>
    <property type="match status" value="2"/>
</dbReference>
<proteinExistence type="inferred from homology"/>
<feature type="domain" description="C2H2-type" evidence="14">
    <location>
        <begin position="1377"/>
        <end position="1404"/>
    </location>
</feature>
<keyword evidence="10" id="KW-0804">Transcription</keyword>
<feature type="domain" description="C2H2-type" evidence="14">
    <location>
        <begin position="1461"/>
        <end position="1488"/>
    </location>
</feature>
<keyword evidence="9" id="KW-0238">DNA-binding</keyword>
<dbReference type="SMART" id="SM00431">
    <property type="entry name" value="SCAN"/>
    <property type="match status" value="2"/>
</dbReference>
<evidence type="ECO:0000313" key="16">
    <source>
        <dbReference type="Proteomes" id="UP001190640"/>
    </source>
</evidence>
<feature type="domain" description="C2H2-type" evidence="14">
    <location>
        <begin position="1433"/>
        <end position="1460"/>
    </location>
</feature>
<dbReference type="Proteomes" id="UP001190640">
    <property type="component" value="Chromosome 4"/>
</dbReference>
<evidence type="ECO:0000259" key="14">
    <source>
        <dbReference type="PROSITE" id="PS50157"/>
    </source>
</evidence>
<dbReference type="FunFam" id="3.30.160.60:FF:000358">
    <property type="entry name" value="zinc finger protein 24"/>
    <property type="match status" value="4"/>
</dbReference>
<feature type="domain" description="C2H2-type" evidence="14">
    <location>
        <begin position="562"/>
        <end position="589"/>
    </location>
</feature>
<keyword evidence="8" id="KW-0805">Transcription regulation</keyword>
<evidence type="ECO:0000256" key="10">
    <source>
        <dbReference type="ARBA" id="ARBA00023163"/>
    </source>
</evidence>
<dbReference type="KEGG" id="emc:129327862"/>
<keyword evidence="11" id="KW-0539">Nucleus</keyword>
<keyword evidence="3" id="KW-0597">Phosphoprotein</keyword>
<dbReference type="FunFam" id="3.30.160.60:FF:000557">
    <property type="entry name" value="zinc finger and SCAN domain-containing protein 29"/>
    <property type="match status" value="1"/>
</dbReference>
<evidence type="ECO:0000256" key="6">
    <source>
        <dbReference type="ARBA" id="ARBA00022771"/>
    </source>
</evidence>
<sequence length="1502" mass="170317">MRHKMLPEKGKTSNTDLQGLEEQGRHSREQLEEEGRGGLEAMVMSKDSGRDSPERKSGHEEDFIKAEIPKQVESEPSVKRLKPLDSPEILKDIQSPNPRWGTPQASELWDKSKGVPPSLEGISDAYQRFRGLADLGGETLKDYRRIRARNTEDYRKAREDISREDLVTMDVQRTLFREFRYQEAEGPREVCSRLWYLCHRWLKPERHTKEQILELVILEQFLAILPSELQSWVKAGCPQTCDQAVALAEDFPPQRREAGRPEHEGPALIQEKALNFPTAECPPSAREEKQLRIEAKQEDENETGSEGDEWMIENSEANPELENPRPMELRGATWGSPTWHEEDSEAAADQDSSERAGENCLDPKEVKIFPYLEDDGEQTQPVVVKRRRRSRGKKTCGVCGKTFSRSTVLAAHQRTHTGEKPFMCQSCGKCFSFKSTLVAHERTHTGERPYTCDQCGKSFTVSSVLTRHYRVHVEKELFHCSECDKTFSQKSQLLNHQKVHLREKPYKCAQCGEGFSRSSSLKKHEGSHTGEKPFKCPDCEKSFNTSSQLVKHHRVHTGERPYTCAECGKSFSQWQILMVHQRTHTGEKPFKCATCGKCFSDRAVHIRHQKVHTGERPHQCMTCEKRFTHRTVLVKHQKIHAREALNMLRLEEEQKQQQQLPPPKEDPFGNPPVLTSGIMRTERARFAAMRLATRTGHPPPFPRGKKIASASLHLRIWAAARVRLRTAGQLSRARAPCQAPKASPPSAAETDSGSCRSPPSPRSAEGPGRVKLTEAGFPDRTGARRARQCGRSFPVPFLLWLGAEAEPPLGSPLPRAALARESGESTPNTEIKTEGRSKMAAEKEKTPSVGLQLQEGIKAFQEQGQGGLEHGVASEGAGRASPEFGVENEQEFVKKEAPEHETSQPSKRQLKSLEPPEFLKPVQFPHTRWKNPQQPEPAPWDNTKSFLASFEGMANVYWRSRGVADLSRDVRGGYRKMGPQNTEDYWKVREDLLREGLLTSDMQRTLFREFRYQEAEGPREVCSRLWYLCHRWLKPERHTKEQILELVILEQFLAILPLEIQGWVKGGHPETCEQAVALAEDFLLRRREAEQLGQEEPGPVQEAAVNFPTTEQPAPASGEKQLGIEAKTGGDGETREDGNDISISPPLPLGDGWMTENKEDTPARGNPEPLETHGTSLEKKPWHQEDGETSARQAGSQRERGNYLDPRVGVFFPYLEEGGDLNQTRVVKRRRRSRGAKVCTVCGRSFSRTTVLVAHQRTHTGEKPFMCKDCGKCFSLKSTLVAHERTHTGERPYTCSQCGKSFTVSSDLTRHYRIHIGEKPFNCSECDKSFSRKTQLLNHHKVHTREKPYKCSQCGESFSRSSSLMIHEGSHTGEKPFKCPDCDKSFNTSSQLVKHHRVHTGERPYTCSECGKSFSQRQILMVHQRIHTGEKPFKCATCGKCFCDRAVLIRHQKVHTGERPHQCTTCGKSFSHRAVLVRHQKIHTRETLGMLRLEEEQPNKAF</sequence>
<dbReference type="FunFam" id="3.30.160.60:FF:000939">
    <property type="entry name" value="zinc finger protein 8 isoform X1"/>
    <property type="match status" value="1"/>
</dbReference>
<gene>
    <name evidence="17" type="primary">LOC129327862</name>
</gene>
<evidence type="ECO:0000256" key="7">
    <source>
        <dbReference type="ARBA" id="ARBA00022833"/>
    </source>
</evidence>
<dbReference type="Pfam" id="PF00096">
    <property type="entry name" value="zf-C2H2"/>
    <property type="match status" value="16"/>
</dbReference>
<feature type="compositionally biased region" description="Basic and acidic residues" evidence="13">
    <location>
        <begin position="1176"/>
        <end position="1186"/>
    </location>
</feature>
<dbReference type="PANTHER" id="PTHR24399">
    <property type="entry name" value="ZINC FINGER AND BTB DOMAIN-CONTAINING"/>
    <property type="match status" value="1"/>
</dbReference>
<feature type="region of interest" description="Disordered" evidence="13">
    <location>
        <begin position="731"/>
        <end position="787"/>
    </location>
</feature>
<evidence type="ECO:0000256" key="8">
    <source>
        <dbReference type="ARBA" id="ARBA00023015"/>
    </source>
</evidence>
<dbReference type="InterPro" id="IPR013087">
    <property type="entry name" value="Znf_C2H2_type"/>
</dbReference>
<name>A0AA97J7P0_EUBMA</name>
<feature type="domain" description="C2H2-type" evidence="14">
    <location>
        <begin position="618"/>
        <end position="645"/>
    </location>
</feature>
<dbReference type="GO" id="GO:0001817">
    <property type="term" value="P:regulation of cytokine production"/>
    <property type="evidence" value="ECO:0007669"/>
    <property type="project" value="TreeGrafter"/>
</dbReference>
<feature type="compositionally biased region" description="Basic and acidic residues" evidence="13">
    <location>
        <begin position="1128"/>
        <end position="1138"/>
    </location>
</feature>
<feature type="region of interest" description="Disordered" evidence="13">
    <location>
        <begin position="808"/>
        <end position="843"/>
    </location>
</feature>
<keyword evidence="4" id="KW-0479">Metal-binding</keyword>
<feature type="region of interest" description="Disordered" evidence="13">
    <location>
        <begin position="864"/>
        <end position="916"/>
    </location>
</feature>
<dbReference type="GO" id="GO:0002682">
    <property type="term" value="P:regulation of immune system process"/>
    <property type="evidence" value="ECO:0007669"/>
    <property type="project" value="TreeGrafter"/>
</dbReference>
<feature type="compositionally biased region" description="Basic and acidic residues" evidence="13">
    <location>
        <begin position="22"/>
        <end position="37"/>
    </location>
</feature>
<dbReference type="PANTHER" id="PTHR24399:SF54">
    <property type="entry name" value="GASTRULA ZINC FINGER PROTEIN XLCGF26.1-LIKE-RELATED"/>
    <property type="match status" value="1"/>
</dbReference>
<dbReference type="GO" id="GO:0000978">
    <property type="term" value="F:RNA polymerase II cis-regulatory region sequence-specific DNA binding"/>
    <property type="evidence" value="ECO:0007669"/>
    <property type="project" value="TreeGrafter"/>
</dbReference>
<dbReference type="GO" id="GO:0001227">
    <property type="term" value="F:DNA-binding transcription repressor activity, RNA polymerase II-specific"/>
    <property type="evidence" value="ECO:0007669"/>
    <property type="project" value="TreeGrafter"/>
</dbReference>
<dbReference type="FunFam" id="3.30.160.60:FF:001498">
    <property type="entry name" value="Zinc finger protein 404"/>
    <property type="match status" value="1"/>
</dbReference>
<feature type="domain" description="C2H2-type" evidence="14">
    <location>
        <begin position="1405"/>
        <end position="1432"/>
    </location>
</feature>
<accession>A0AA97J7P0</accession>
<evidence type="ECO:0000256" key="4">
    <source>
        <dbReference type="ARBA" id="ARBA00022723"/>
    </source>
</evidence>
<evidence type="ECO:0000256" key="11">
    <source>
        <dbReference type="ARBA" id="ARBA00023242"/>
    </source>
</evidence>
<dbReference type="Gene3D" id="1.10.4020.10">
    <property type="entry name" value="DNA breaking-rejoining enzymes"/>
    <property type="match status" value="2"/>
</dbReference>
<feature type="domain" description="C2H2-type" evidence="14">
    <location>
        <begin position="1321"/>
        <end position="1348"/>
    </location>
</feature>
<feature type="region of interest" description="Disordered" evidence="13">
    <location>
        <begin position="272"/>
        <end position="360"/>
    </location>
</feature>
<keyword evidence="5" id="KW-0677">Repeat</keyword>
<feature type="region of interest" description="Disordered" evidence="13">
    <location>
        <begin position="1110"/>
        <end position="1201"/>
    </location>
</feature>
<feature type="domain" description="C2H2-type" evidence="14">
    <location>
        <begin position="506"/>
        <end position="533"/>
    </location>
</feature>
<protein>
    <submittedName>
        <fullName evidence="17">Uncharacterized protein LOC129327862</fullName>
    </submittedName>
</protein>
<evidence type="ECO:0000256" key="9">
    <source>
        <dbReference type="ARBA" id="ARBA00023125"/>
    </source>
</evidence>
<dbReference type="FunFam" id="3.30.160.60:FF:000135">
    <property type="entry name" value="Zinc finger protein 358"/>
    <property type="match status" value="2"/>
</dbReference>
<dbReference type="Gene3D" id="3.30.160.60">
    <property type="entry name" value="Classic Zinc Finger"/>
    <property type="match status" value="18"/>
</dbReference>
<feature type="domain" description="SCAN box" evidence="15">
    <location>
        <begin position="173"/>
        <end position="251"/>
    </location>
</feature>
<feature type="compositionally biased region" description="Acidic residues" evidence="13">
    <location>
        <begin position="299"/>
        <end position="311"/>
    </location>
</feature>
<keyword evidence="6 12" id="KW-0863">Zinc-finger</keyword>
<evidence type="ECO:0000313" key="17">
    <source>
        <dbReference type="RefSeq" id="XP_054832587.1"/>
    </source>
</evidence>
<dbReference type="GO" id="GO:0005654">
    <property type="term" value="C:nucleoplasm"/>
    <property type="evidence" value="ECO:0007669"/>
    <property type="project" value="TreeGrafter"/>
</dbReference>
<feature type="compositionally biased region" description="Basic and acidic residues" evidence="13">
    <location>
        <begin position="831"/>
        <end position="843"/>
    </location>
</feature>
<dbReference type="PROSITE" id="PS50804">
    <property type="entry name" value="SCAN_BOX"/>
    <property type="match status" value="2"/>
</dbReference>
<reference evidence="17" key="1">
    <citation type="submission" date="2025-08" db="UniProtKB">
        <authorList>
            <consortium name="RefSeq"/>
        </authorList>
    </citation>
    <scope>IDENTIFICATION</scope>
    <source>
        <tissue evidence="17">Blood</tissue>
    </source>
</reference>
<feature type="compositionally biased region" description="Basic and acidic residues" evidence="13">
    <location>
        <begin position="891"/>
        <end position="902"/>
    </location>
</feature>
<dbReference type="FunFam" id="3.30.160.60:FF:001465">
    <property type="entry name" value="Zinc finger protein 560"/>
    <property type="match status" value="1"/>
</dbReference>
<dbReference type="InterPro" id="IPR003309">
    <property type="entry name" value="SCAN_dom"/>
</dbReference>